<protein>
    <submittedName>
        <fullName evidence="2">Uncharacterized protein</fullName>
    </submittedName>
</protein>
<comment type="caution">
    <text evidence="2">The sequence shown here is derived from an EMBL/GenBank/DDBJ whole genome shotgun (WGS) entry which is preliminary data.</text>
</comment>
<evidence type="ECO:0000313" key="2">
    <source>
        <dbReference type="EMBL" id="ETO12790.1"/>
    </source>
</evidence>
<feature type="compositionally biased region" description="Basic and acidic residues" evidence="1">
    <location>
        <begin position="66"/>
        <end position="81"/>
    </location>
</feature>
<dbReference type="Proteomes" id="UP000023152">
    <property type="component" value="Unassembled WGS sequence"/>
</dbReference>
<feature type="compositionally biased region" description="Basic and acidic residues" evidence="1">
    <location>
        <begin position="91"/>
        <end position="106"/>
    </location>
</feature>
<reference evidence="2 3" key="1">
    <citation type="journal article" date="2013" name="Curr. Biol.">
        <title>The Genome of the Foraminiferan Reticulomyxa filosa.</title>
        <authorList>
            <person name="Glockner G."/>
            <person name="Hulsmann N."/>
            <person name="Schleicher M."/>
            <person name="Noegel A.A."/>
            <person name="Eichinger L."/>
            <person name="Gallinger C."/>
            <person name="Pawlowski J."/>
            <person name="Sierra R."/>
            <person name="Euteneuer U."/>
            <person name="Pillet L."/>
            <person name="Moustafa A."/>
            <person name="Platzer M."/>
            <person name="Groth M."/>
            <person name="Szafranski K."/>
            <person name="Schliwa M."/>
        </authorList>
    </citation>
    <scope>NUCLEOTIDE SEQUENCE [LARGE SCALE GENOMIC DNA]</scope>
</reference>
<evidence type="ECO:0000256" key="1">
    <source>
        <dbReference type="SAM" id="MobiDB-lite"/>
    </source>
</evidence>
<dbReference type="EMBL" id="ASPP01021063">
    <property type="protein sequence ID" value="ETO12790.1"/>
    <property type="molecule type" value="Genomic_DNA"/>
</dbReference>
<feature type="non-terminal residue" evidence="2">
    <location>
        <position position="106"/>
    </location>
</feature>
<dbReference type="InterPro" id="IPR035969">
    <property type="entry name" value="Rab-GAP_TBC_sf"/>
</dbReference>
<evidence type="ECO:0000313" key="3">
    <source>
        <dbReference type="Proteomes" id="UP000023152"/>
    </source>
</evidence>
<name>X6MIA2_RETFI</name>
<dbReference type="OrthoDB" id="27140at2759"/>
<keyword evidence="3" id="KW-1185">Reference proteome</keyword>
<accession>X6MIA2</accession>
<organism evidence="2 3">
    <name type="scientific">Reticulomyxa filosa</name>
    <dbReference type="NCBI Taxonomy" id="46433"/>
    <lineage>
        <taxon>Eukaryota</taxon>
        <taxon>Sar</taxon>
        <taxon>Rhizaria</taxon>
        <taxon>Retaria</taxon>
        <taxon>Foraminifera</taxon>
        <taxon>Monothalamids</taxon>
        <taxon>Reticulomyxidae</taxon>
        <taxon>Reticulomyxa</taxon>
    </lineage>
</organism>
<feature type="region of interest" description="Disordered" evidence="1">
    <location>
        <begin position="66"/>
        <end position="106"/>
    </location>
</feature>
<dbReference type="SUPFAM" id="SSF47923">
    <property type="entry name" value="Ypt/Rab-GAP domain of gyp1p"/>
    <property type="match status" value="1"/>
</dbReference>
<sequence length="106" mass="13025">MESGLDLKKLMGRAEQMDLGHSRIRSVYWKMYLGYVSLEVKRWKTELETKRKAYEQLWNKYKDLGREKDDKDKDKDEDKNKNKNRNRNKNKNKDKDKELRERIELD</sequence>
<gene>
    <name evidence="2" type="ORF">RFI_24585</name>
</gene>
<proteinExistence type="predicted"/>
<dbReference type="AlphaFoldDB" id="X6MIA2"/>